<dbReference type="EMBL" id="CAJOBB010000141">
    <property type="protein sequence ID" value="CAF3582029.1"/>
    <property type="molecule type" value="Genomic_DNA"/>
</dbReference>
<evidence type="ECO:0000313" key="4">
    <source>
        <dbReference type="Proteomes" id="UP000663868"/>
    </source>
</evidence>
<feature type="region of interest" description="Disordered" evidence="1">
    <location>
        <begin position="1"/>
        <end position="31"/>
    </location>
</feature>
<dbReference type="Gene3D" id="2.60.120.260">
    <property type="entry name" value="Galactose-binding domain-like"/>
    <property type="match status" value="1"/>
</dbReference>
<feature type="transmembrane region" description="Helical" evidence="2">
    <location>
        <begin position="193"/>
        <end position="215"/>
    </location>
</feature>
<dbReference type="AlphaFoldDB" id="A0A818M4A8"/>
<evidence type="ECO:0000313" key="3">
    <source>
        <dbReference type="EMBL" id="CAF3582029.1"/>
    </source>
</evidence>
<feature type="compositionally biased region" description="Basic residues" evidence="1">
    <location>
        <begin position="10"/>
        <end position="25"/>
    </location>
</feature>
<accession>A0A818M4A8</accession>
<feature type="compositionally biased region" description="Polar residues" evidence="1">
    <location>
        <begin position="118"/>
        <end position="130"/>
    </location>
</feature>
<keyword evidence="2" id="KW-0812">Transmembrane</keyword>
<gene>
    <name evidence="3" type="ORF">KXQ929_LOCUS4174</name>
</gene>
<keyword evidence="2" id="KW-0472">Membrane</keyword>
<name>A0A818M4A8_9BILA</name>
<sequence>MNHFSSVKITKTKKRRSNGHRRVKRNSSNVSVTRIKSVASTSSKNKDKILVVENVDTIPVSSNKPISLSSSKTRERPLTTVSVITISNVQSMKNITNKSSGNNTLPLQQSSVSKSYTAKSIQDNINTQRPPSYIHQPRLPSNTTTQSFDSNNKIVGLSSLAFDIGDRREIYTIGERKGNKNKKYRCQKCPRRYFVIFGLAALFIVGIVIALPIAITSLMTTTTTTTTTSNSSTIGKYFRTSSTALTTTGTPTTTAATVTITSNICTSYLTGITQIAHCDSCSVELTYQFLSYNYVAIANITRIIFGFRRVSGYWGVDDVSIRNTASPNTELLTNGGFESGNFSSWTLCIQSGSSGTGSVQSTSSNIAYNNYTFAALSGSYYYLGGAIGQAEYLTQTFSSVIGNSYNFSFAYIYAGSGSLSSGDFLVST</sequence>
<dbReference type="Proteomes" id="UP000663868">
    <property type="component" value="Unassembled WGS sequence"/>
</dbReference>
<feature type="region of interest" description="Disordered" evidence="1">
    <location>
        <begin position="118"/>
        <end position="147"/>
    </location>
</feature>
<reference evidence="3" key="1">
    <citation type="submission" date="2021-02" db="EMBL/GenBank/DDBJ databases">
        <authorList>
            <person name="Nowell W R."/>
        </authorList>
    </citation>
    <scope>NUCLEOTIDE SEQUENCE</scope>
</reference>
<evidence type="ECO:0000256" key="2">
    <source>
        <dbReference type="SAM" id="Phobius"/>
    </source>
</evidence>
<comment type="caution">
    <text evidence="3">The sequence shown here is derived from an EMBL/GenBank/DDBJ whole genome shotgun (WGS) entry which is preliminary data.</text>
</comment>
<organism evidence="3 4">
    <name type="scientific">Adineta steineri</name>
    <dbReference type="NCBI Taxonomy" id="433720"/>
    <lineage>
        <taxon>Eukaryota</taxon>
        <taxon>Metazoa</taxon>
        <taxon>Spiralia</taxon>
        <taxon>Gnathifera</taxon>
        <taxon>Rotifera</taxon>
        <taxon>Eurotatoria</taxon>
        <taxon>Bdelloidea</taxon>
        <taxon>Adinetida</taxon>
        <taxon>Adinetidae</taxon>
        <taxon>Adineta</taxon>
    </lineage>
</organism>
<proteinExistence type="predicted"/>
<protein>
    <submittedName>
        <fullName evidence="3">Uncharacterized protein</fullName>
    </submittedName>
</protein>
<evidence type="ECO:0000256" key="1">
    <source>
        <dbReference type="SAM" id="MobiDB-lite"/>
    </source>
</evidence>
<keyword evidence="2" id="KW-1133">Transmembrane helix</keyword>